<comment type="function">
    <text evidence="1">May be required for disulfide bond formation in some proteins.</text>
</comment>
<keyword evidence="4" id="KW-0560">Oxidoreductase</keyword>
<keyword evidence="6" id="KW-0676">Redox-active center</keyword>
<reference evidence="8 9" key="1">
    <citation type="submission" date="2020-11" db="EMBL/GenBank/DDBJ databases">
        <title>Description of Pontivivens ytuae sp. nov. isolated from deep sea sediment of Mariana Trench.</title>
        <authorList>
            <person name="Wang Z."/>
            <person name="Sun Q.-L."/>
            <person name="Xu X.-D."/>
            <person name="Tang Y.-Z."/>
            <person name="Zhang J."/>
        </authorList>
    </citation>
    <scope>NUCLEOTIDE SEQUENCE [LARGE SCALE GENOMIC DNA]</scope>
    <source>
        <strain evidence="8 9">MT2928</strain>
    </source>
</reference>
<dbReference type="InterPro" id="IPR012336">
    <property type="entry name" value="Thioredoxin-like_fold"/>
</dbReference>
<dbReference type="PROSITE" id="PS51352">
    <property type="entry name" value="THIOREDOXIN_2"/>
    <property type="match status" value="1"/>
</dbReference>
<protein>
    <submittedName>
        <fullName evidence="8">Thioredoxin domain-containing protein</fullName>
    </submittedName>
</protein>
<dbReference type="InterPro" id="IPR013766">
    <property type="entry name" value="Thioredoxin_domain"/>
</dbReference>
<organism evidence="8 9">
    <name type="scientific">Pontivivens ytuae</name>
    <dbReference type="NCBI Taxonomy" id="2789856"/>
    <lineage>
        <taxon>Bacteria</taxon>
        <taxon>Pseudomonadati</taxon>
        <taxon>Pseudomonadota</taxon>
        <taxon>Alphaproteobacteria</taxon>
        <taxon>Rhodobacterales</taxon>
        <taxon>Paracoccaceae</taxon>
        <taxon>Pontivivens</taxon>
    </lineage>
</organism>
<evidence type="ECO:0000256" key="6">
    <source>
        <dbReference type="ARBA" id="ARBA00023284"/>
    </source>
</evidence>
<dbReference type="InterPro" id="IPR041205">
    <property type="entry name" value="ScsC_N"/>
</dbReference>
<evidence type="ECO:0000259" key="7">
    <source>
        <dbReference type="PROSITE" id="PS51352"/>
    </source>
</evidence>
<dbReference type="EMBL" id="CP064942">
    <property type="protein sequence ID" value="QPH53264.1"/>
    <property type="molecule type" value="Genomic_DNA"/>
</dbReference>
<evidence type="ECO:0000256" key="2">
    <source>
        <dbReference type="ARBA" id="ARBA00005791"/>
    </source>
</evidence>
<keyword evidence="9" id="KW-1185">Reference proteome</keyword>
<dbReference type="Gene3D" id="3.40.30.10">
    <property type="entry name" value="Glutaredoxin"/>
    <property type="match status" value="1"/>
</dbReference>
<dbReference type="Proteomes" id="UP000594800">
    <property type="component" value="Chromosome"/>
</dbReference>
<dbReference type="InterPro" id="IPR036249">
    <property type="entry name" value="Thioredoxin-like_sf"/>
</dbReference>
<keyword evidence="5" id="KW-1015">Disulfide bond</keyword>
<dbReference type="Pfam" id="PF18312">
    <property type="entry name" value="ScsC_N"/>
    <property type="match status" value="1"/>
</dbReference>
<dbReference type="PANTHER" id="PTHR13887">
    <property type="entry name" value="GLUTATHIONE S-TRANSFERASE KAPPA"/>
    <property type="match status" value="1"/>
</dbReference>
<evidence type="ECO:0000313" key="9">
    <source>
        <dbReference type="Proteomes" id="UP000594800"/>
    </source>
</evidence>
<gene>
    <name evidence="8" type="ORF">I0K15_15940</name>
</gene>
<dbReference type="AlphaFoldDB" id="A0A7S9LQ65"/>
<evidence type="ECO:0000313" key="8">
    <source>
        <dbReference type="EMBL" id="QPH53264.1"/>
    </source>
</evidence>
<evidence type="ECO:0000256" key="5">
    <source>
        <dbReference type="ARBA" id="ARBA00023157"/>
    </source>
</evidence>
<dbReference type="PANTHER" id="PTHR13887:SF14">
    <property type="entry name" value="DISULFIDE BOND FORMATION PROTEIN D"/>
    <property type="match status" value="1"/>
</dbReference>
<feature type="domain" description="Thioredoxin" evidence="7">
    <location>
        <begin position="82"/>
        <end position="269"/>
    </location>
</feature>
<evidence type="ECO:0000256" key="1">
    <source>
        <dbReference type="ARBA" id="ARBA00003565"/>
    </source>
</evidence>
<accession>A0A7S9LQ65</accession>
<evidence type="ECO:0000256" key="4">
    <source>
        <dbReference type="ARBA" id="ARBA00023002"/>
    </source>
</evidence>
<dbReference type="SUPFAM" id="SSF52833">
    <property type="entry name" value="Thioredoxin-like"/>
    <property type="match status" value="1"/>
</dbReference>
<evidence type="ECO:0000256" key="3">
    <source>
        <dbReference type="ARBA" id="ARBA00022729"/>
    </source>
</evidence>
<name>A0A7S9LQ65_9RHOB</name>
<dbReference type="CDD" id="cd03023">
    <property type="entry name" value="DsbA_Com1_like"/>
    <property type="match status" value="1"/>
</dbReference>
<dbReference type="GO" id="GO:0016491">
    <property type="term" value="F:oxidoreductase activity"/>
    <property type="evidence" value="ECO:0007669"/>
    <property type="project" value="UniProtKB-KW"/>
</dbReference>
<dbReference type="RefSeq" id="WP_196102475.1">
    <property type="nucleotide sequence ID" value="NZ_CP064942.1"/>
</dbReference>
<dbReference type="KEGG" id="poz:I0K15_15940"/>
<comment type="similarity">
    <text evidence="2">Belongs to the thioredoxin family. DsbA subfamily.</text>
</comment>
<keyword evidence="3" id="KW-0732">Signal</keyword>
<proteinExistence type="inferred from homology"/>
<dbReference type="Pfam" id="PF13462">
    <property type="entry name" value="Thioredoxin_4"/>
    <property type="match status" value="1"/>
</dbReference>
<sequence>MSGQFWTVAGVAVLAGATAVGLWTAPGAEPPRPPQSEARVSAAVSDAFDGETREALHTEIRAYLLSNPEIVMEMVGLIEARQQADAQAAEIDMVRNNADALFNDGFSYVGGNPEGDVTIVEFIDYQCGFCKRAHDEVVTLVEQDGNIRYIVKELPILGPMSMTAAQATLSVLENDGPDVYKEFNDALMRFGGRLNDQIIDRLAERSGADVAAMREDMDGREVERQIAEIRTLAGALNISGTPTFVIGDTVVRGYMPLPRMQETVELVRRVGQ</sequence>